<reference evidence="1 2" key="1">
    <citation type="journal article" date="2018" name="Arch. Microbiol.">
        <title>New insights into the metabolic potential of the phototrophic purple bacterium Rhodopila globiformis DSM 161(T) from its draft genome sequence and evidence for a vanadium-dependent nitrogenase.</title>
        <authorList>
            <person name="Imhoff J.F."/>
            <person name="Rahn T."/>
            <person name="Kunzel S."/>
            <person name="Neulinger S.C."/>
        </authorList>
    </citation>
    <scope>NUCLEOTIDE SEQUENCE [LARGE SCALE GENOMIC DNA]</scope>
    <source>
        <strain evidence="1 2">DSM 161</strain>
    </source>
</reference>
<accession>A0A2S6NHT3</accession>
<protein>
    <submittedName>
        <fullName evidence="1">Uncharacterized protein</fullName>
    </submittedName>
</protein>
<sequence length="65" mass="7212">MTTRTAPSPVGWQRRQPVQDRALVACDLAQEDERVALLSDESGDEVFEGWPLSLGFIHQEADQGT</sequence>
<organism evidence="1 2">
    <name type="scientific">Rhodopila globiformis</name>
    <name type="common">Rhodopseudomonas globiformis</name>
    <dbReference type="NCBI Taxonomy" id="1071"/>
    <lineage>
        <taxon>Bacteria</taxon>
        <taxon>Pseudomonadati</taxon>
        <taxon>Pseudomonadota</taxon>
        <taxon>Alphaproteobacteria</taxon>
        <taxon>Acetobacterales</taxon>
        <taxon>Acetobacteraceae</taxon>
        <taxon>Rhodopila</taxon>
    </lineage>
</organism>
<evidence type="ECO:0000313" key="2">
    <source>
        <dbReference type="Proteomes" id="UP000239724"/>
    </source>
</evidence>
<name>A0A2S6NHT3_RHOGL</name>
<dbReference type="EMBL" id="NHRY01000128">
    <property type="protein sequence ID" value="PPQ34154.1"/>
    <property type="molecule type" value="Genomic_DNA"/>
</dbReference>
<dbReference type="Proteomes" id="UP000239724">
    <property type="component" value="Unassembled WGS sequence"/>
</dbReference>
<keyword evidence="2" id="KW-1185">Reference proteome</keyword>
<dbReference type="AlphaFoldDB" id="A0A2S6NHT3"/>
<proteinExistence type="predicted"/>
<evidence type="ECO:0000313" key="1">
    <source>
        <dbReference type="EMBL" id="PPQ34154.1"/>
    </source>
</evidence>
<gene>
    <name evidence="1" type="ORF">CCS01_12295</name>
</gene>
<comment type="caution">
    <text evidence="1">The sequence shown here is derived from an EMBL/GenBank/DDBJ whole genome shotgun (WGS) entry which is preliminary data.</text>
</comment>